<keyword evidence="4" id="KW-1185">Reference proteome</keyword>
<evidence type="ECO:0000256" key="2">
    <source>
        <dbReference type="SAM" id="MobiDB-lite"/>
    </source>
</evidence>
<keyword evidence="1" id="KW-0175">Coiled coil</keyword>
<evidence type="ECO:0000256" key="1">
    <source>
        <dbReference type="SAM" id="Coils"/>
    </source>
</evidence>
<feature type="region of interest" description="Disordered" evidence="2">
    <location>
        <begin position="197"/>
        <end position="230"/>
    </location>
</feature>
<proteinExistence type="predicted"/>
<gene>
    <name evidence="3" type="ORF">ACFPCS_04205</name>
</gene>
<comment type="caution">
    <text evidence="3">The sequence shown here is derived from an EMBL/GenBank/DDBJ whole genome shotgun (WGS) entry which is preliminary data.</text>
</comment>
<reference evidence="4" key="1">
    <citation type="journal article" date="2019" name="Int. J. Syst. Evol. Microbiol.">
        <title>The Global Catalogue of Microorganisms (GCM) 10K type strain sequencing project: providing services to taxonomists for standard genome sequencing and annotation.</title>
        <authorList>
            <consortium name="The Broad Institute Genomics Platform"/>
            <consortium name="The Broad Institute Genome Sequencing Center for Infectious Disease"/>
            <person name="Wu L."/>
            <person name="Ma J."/>
        </authorList>
    </citation>
    <scope>NUCLEOTIDE SEQUENCE [LARGE SCALE GENOMIC DNA]</scope>
    <source>
        <strain evidence="4">CGMCC 4.6946</strain>
    </source>
</reference>
<evidence type="ECO:0000313" key="4">
    <source>
        <dbReference type="Proteomes" id="UP001595797"/>
    </source>
</evidence>
<feature type="compositionally biased region" description="Basic and acidic residues" evidence="2">
    <location>
        <begin position="319"/>
        <end position="335"/>
    </location>
</feature>
<feature type="coiled-coil region" evidence="1">
    <location>
        <begin position="443"/>
        <end position="477"/>
    </location>
</feature>
<accession>A0ABV9TIC7</accession>
<dbReference type="EMBL" id="JBHSIW010000006">
    <property type="protein sequence ID" value="MFC4902767.1"/>
    <property type="molecule type" value="Genomic_DNA"/>
</dbReference>
<protein>
    <recommendedName>
        <fullName evidence="5">C2H2-type domain-containing protein</fullName>
    </recommendedName>
</protein>
<dbReference type="Proteomes" id="UP001595797">
    <property type="component" value="Unassembled WGS sequence"/>
</dbReference>
<evidence type="ECO:0000313" key="3">
    <source>
        <dbReference type="EMBL" id="MFC4902767.1"/>
    </source>
</evidence>
<name>A0ABV9TIC7_9MICC</name>
<evidence type="ECO:0008006" key="5">
    <source>
        <dbReference type="Google" id="ProtNLM"/>
    </source>
</evidence>
<sequence length="508" mass="57053">MTPKNVSQHAQELLDLAKQHGWKATDTSIGFRLTHSSVDVPVILRADLDGDRGRVYENIKTQLERPSRRGRGKNATIQKNMAFSPVKRITDITTLDEVFGDSQRQNKMHQRAMKGVILDRHQMPTYLFEASLLVQMSHGVKIDQYTPGVLEYQYGSRTAQLQEPYRTDVPSFIRGLCELELNPGKPVPRLGDTNEYVHHGPGGYGMRSLVDDEPEGQPLAGSQLTPAPEEIPLPANTALVNERLSIPVEEDLPSDNAIVVETTPYKSRSHMSSKGGTVYDSPYINVVTYSDGTVRYACAKCGYERGSIRPIIPHHRSHVDRTKSSEERQREREDLRRGLQYVDPTAQWQPTSRQHAVAARLAKEIREAMEKGAVSPEDIASLIVENRVRTNPGASRPEDEQNVLTADEVLARIRLLLDDGTSSKVEDELVDTRQRLEDEALANLEMEQAIEEMRLGMARIEEELSETRRTADQKSRIAKSYKDKLKEVRSSMAASMAALSFSIDGEEK</sequence>
<feature type="region of interest" description="Disordered" evidence="2">
    <location>
        <begin position="316"/>
        <end position="335"/>
    </location>
</feature>
<dbReference type="RefSeq" id="WP_277552225.1">
    <property type="nucleotide sequence ID" value="NZ_JARAMH010000024.1"/>
</dbReference>
<organism evidence="3 4">
    <name type="scientific">Kocuria oceani</name>
    <dbReference type="NCBI Taxonomy" id="988827"/>
    <lineage>
        <taxon>Bacteria</taxon>
        <taxon>Bacillati</taxon>
        <taxon>Actinomycetota</taxon>
        <taxon>Actinomycetes</taxon>
        <taxon>Micrococcales</taxon>
        <taxon>Micrococcaceae</taxon>
        <taxon>Kocuria</taxon>
    </lineage>
</organism>